<reference evidence="4" key="1">
    <citation type="journal article" date="2011" name="PLoS Biol.">
        <title>Gene gain and loss during evolution of obligate parasitism in the white rust pathogen of Arabidopsis thaliana.</title>
        <authorList>
            <person name="Kemen E."/>
            <person name="Gardiner A."/>
            <person name="Schultz-Larsen T."/>
            <person name="Kemen A.C."/>
            <person name="Balmuth A.L."/>
            <person name="Robert-Seilaniantz A."/>
            <person name="Bailey K."/>
            <person name="Holub E."/>
            <person name="Studholme D.J."/>
            <person name="Maclean D."/>
            <person name="Jones J.D."/>
        </authorList>
    </citation>
    <scope>NUCLEOTIDE SEQUENCE</scope>
</reference>
<accession>F0W0B4</accession>
<evidence type="ECO:0000256" key="3">
    <source>
        <dbReference type="SAM" id="MobiDB-lite"/>
    </source>
</evidence>
<dbReference type="SUPFAM" id="SSF52058">
    <property type="entry name" value="L domain-like"/>
    <property type="match status" value="3"/>
</dbReference>
<dbReference type="SMART" id="SM00365">
    <property type="entry name" value="LRR_SD22"/>
    <property type="match status" value="12"/>
</dbReference>
<dbReference type="InterPro" id="IPR032675">
    <property type="entry name" value="LRR_dom_sf"/>
</dbReference>
<dbReference type="Pfam" id="PF14580">
    <property type="entry name" value="LRR_9"/>
    <property type="match status" value="2"/>
</dbReference>
<dbReference type="SMART" id="SM00369">
    <property type="entry name" value="LRR_TYP"/>
    <property type="match status" value="12"/>
</dbReference>
<feature type="region of interest" description="Disordered" evidence="3">
    <location>
        <begin position="356"/>
        <end position="377"/>
    </location>
</feature>
<dbReference type="SMART" id="SM00364">
    <property type="entry name" value="LRR_BAC"/>
    <property type="match status" value="7"/>
</dbReference>
<protein>
    <submittedName>
        <fullName evidence="4">Uncharacterized protein AlNc14C4G557</fullName>
    </submittedName>
</protein>
<organism evidence="4">
    <name type="scientific">Albugo laibachii Nc14</name>
    <dbReference type="NCBI Taxonomy" id="890382"/>
    <lineage>
        <taxon>Eukaryota</taxon>
        <taxon>Sar</taxon>
        <taxon>Stramenopiles</taxon>
        <taxon>Oomycota</taxon>
        <taxon>Peronosporomycetes</taxon>
        <taxon>Albuginales</taxon>
        <taxon>Albuginaceae</taxon>
        <taxon>Albugo</taxon>
    </lineage>
</organism>
<reference evidence="4" key="2">
    <citation type="submission" date="2011-02" db="EMBL/GenBank/DDBJ databases">
        <authorList>
            <person name="MacLean D."/>
        </authorList>
    </citation>
    <scope>NUCLEOTIDE SEQUENCE</scope>
</reference>
<dbReference type="EMBL" id="FR824049">
    <property type="protein sequence ID" value="CCA14486.1"/>
    <property type="molecule type" value="Genomic_DNA"/>
</dbReference>
<proteinExistence type="predicted"/>
<sequence>MTVITARNREHEVSEVEPDSNSLAMLGSDKMRFFECSLELQELCSNNGITSSEFVKNCHVVTELDMFLGVWRCMKPVEHFAALKKLSIIACPSINCVEGVEHCQQLEALCITECSLNEMPLTLAKCRNLRYLNLSANKISVMGECLLSLSNLEKLWLNDNQLSAIANMSELKNLKELWLCRNQLQRIDDSLEFNQDLIELNVADNRIYTFKTLSGLACLPKLTSFALQDAHFGSNYVCKYSNYQTYALYHLGESLQYLDTMQISPRQKEFAERTMVKKKLFYNVEIKKARHQLQQRIAMLNKARSKDLRAIESILVDLQRHRYDLWNCVDNEEAADDNAQINEKIRNIEAHEKVVRRAHDDNQSRSKHTESQLERASKQQIGRFMLEFDTGGNIKLEDGKGDEEWYQNVLNMIGPSANSTLSDQKSDHVHVTRATRISNRYLKSRFYETKNSIERVHDVIIKPNISKRGITTISPGSRTAVSGLISEDLPDDDSDLSDVECEELYEVDVKANRHPAAILNQSVDYVACTNVGTDCPGRPDHVSYLTSIAENGFTETQLKEILFSTCPAGVIDSYIKGMELSNQATTQESEKLTNSNQILNEQAFIAPTEYLLISKLFPGYTVQCGLNDINEGVDLCEYPGVNTIQSTFSDAKQGVEGSLFRVLDPAIIFPEYIVSFQYFSISTIASDGNRVEESSGFDAIMESFRCPKSRQDTALDLSALLFSAKELKTMDPFPLSQARAFAQSYSLNRLQIPASLSSIKHLSLLGCNLTSLPACLSPTNMCSLESLILSENILTGDAFTEVSGSFERLNLLNLAYNQIEKVSIEELFPAVRELDLSHNKIASFEGLEIANLNQLTHFCLQSNPLCKKKHFRVRICSINPYMRTLNFDMVTSEELLIAAQLTTGLEHDVMETKPIREVQLCLDHQLIHSQCFHSNIRILSVNDTDLESLSGLRQCLSLEELHAENNFIFSVDEDLPYLVNLRILHLGRNQLTNFPNVQNLKKLLTLSLEENLITTLDNLILLQNERTSPEIEHSSELLELYLGRNKISNLGDIAALKVFSKLVVVELLGNPWINFETQYSTTSELEVEYRLYTIFHLRRVQVLDFQVITTEEFHEAKQRYNGKLRLEMLIVNSPPSTEDKKNEGIKPSTPSRKNIMQQCAGLQHINLSSSRLRDLQHVLTGTNLPSLTSLDLENNCLTNIDGLECLSRLRILNLRRNRIETLLSPTQTLNSSIDQAYIQQLREECKGIFALPSLQILQLSYNKIHDMRNLGLCYLTSLEQLQLDHNSVQILTALECNKTLKELQLEGNSIHQIDPNSLAALGPQLENLNLECNSLRTVHCLYQLSRLAVLDLSCNRINDLDDLEVAGPTDESESSKKSSSLPPNLRRLRLAGNGVIKRQLYRPSLIAKLHMLVFLDGKEITREERLRAQKIISLQEGSQSATTPTFGTQAIRFRRPAVPIAELQTVALEGVPLYSPVKGFDMNLIKGSCVLDTRQIRRVTGSIATSSESITNSLSSSPSNEVPKAHISTIKLQAPLADGNFSLRSPILSALVHNNSGSAPFLKGRK</sequence>
<keyword evidence="2" id="KW-0677">Repeat</keyword>
<dbReference type="InterPro" id="IPR050836">
    <property type="entry name" value="SDS22/Internalin_LRR"/>
</dbReference>
<dbReference type="HOGENOM" id="CLU_002627_2_0_1"/>
<dbReference type="PANTHER" id="PTHR46652:SF3">
    <property type="entry name" value="LEUCINE-RICH REPEAT-CONTAINING PROTEIN 9"/>
    <property type="match status" value="1"/>
</dbReference>
<dbReference type="PANTHER" id="PTHR46652">
    <property type="entry name" value="LEUCINE-RICH REPEAT AND IQ DOMAIN-CONTAINING PROTEIN 1-RELATED"/>
    <property type="match status" value="1"/>
</dbReference>
<gene>
    <name evidence="4" type="primary">AlNc14C4G557</name>
    <name evidence="4" type="ORF">ALNC14_006290</name>
</gene>
<dbReference type="Gene3D" id="3.80.10.10">
    <property type="entry name" value="Ribonuclease Inhibitor"/>
    <property type="match status" value="6"/>
</dbReference>
<evidence type="ECO:0000256" key="1">
    <source>
        <dbReference type="ARBA" id="ARBA00022614"/>
    </source>
</evidence>
<feature type="region of interest" description="Disordered" evidence="3">
    <location>
        <begin position="1365"/>
        <end position="1385"/>
    </location>
</feature>
<keyword evidence="1" id="KW-0433">Leucine-rich repeat</keyword>
<dbReference type="SMART" id="SM00368">
    <property type="entry name" value="LRR_RI"/>
    <property type="match status" value="6"/>
</dbReference>
<dbReference type="PROSITE" id="PS51450">
    <property type="entry name" value="LRR"/>
    <property type="match status" value="10"/>
</dbReference>
<dbReference type="Pfam" id="PF13855">
    <property type="entry name" value="LRR_8"/>
    <property type="match status" value="2"/>
</dbReference>
<evidence type="ECO:0000313" key="4">
    <source>
        <dbReference type="EMBL" id="CCA14486.1"/>
    </source>
</evidence>
<name>F0W0B4_9STRA</name>
<dbReference type="InterPro" id="IPR003591">
    <property type="entry name" value="Leu-rich_rpt_typical-subtyp"/>
</dbReference>
<evidence type="ECO:0000256" key="2">
    <source>
        <dbReference type="ARBA" id="ARBA00022737"/>
    </source>
</evidence>
<dbReference type="InterPro" id="IPR001611">
    <property type="entry name" value="Leu-rich_rpt"/>
</dbReference>